<accession>A0A645EZ84</accession>
<organism evidence="1">
    <name type="scientific">bioreactor metagenome</name>
    <dbReference type="NCBI Taxonomy" id="1076179"/>
    <lineage>
        <taxon>unclassified sequences</taxon>
        <taxon>metagenomes</taxon>
        <taxon>ecological metagenomes</taxon>
    </lineage>
</organism>
<reference evidence="1" key="1">
    <citation type="submission" date="2019-08" db="EMBL/GenBank/DDBJ databases">
        <authorList>
            <person name="Kucharzyk K."/>
            <person name="Murdoch R.W."/>
            <person name="Higgins S."/>
            <person name="Loffler F."/>
        </authorList>
    </citation>
    <scope>NUCLEOTIDE SEQUENCE</scope>
</reference>
<dbReference type="AlphaFoldDB" id="A0A645EZ84"/>
<sequence>MKAEHQIDGLAREHGARGGEAHIHQDHQHQWQGCALDAELHAAGDHLGQTQARPLGRVQRHDDAAENIADQETEDGGHGFGAEHHGQGAVHHRRDLHVGTEPEGELAGGRAVALALRNHVYGSALDGARGTQRCCINTHEIAPSIPLDVSYMSEQLSVISIKLSIRIL</sequence>
<evidence type="ECO:0000313" key="1">
    <source>
        <dbReference type="EMBL" id="MPN05713.1"/>
    </source>
</evidence>
<comment type="caution">
    <text evidence="1">The sequence shown here is derived from an EMBL/GenBank/DDBJ whole genome shotgun (WGS) entry which is preliminary data.</text>
</comment>
<proteinExistence type="predicted"/>
<gene>
    <name evidence="1" type="ORF">SDC9_152966</name>
</gene>
<name>A0A645EZ84_9ZZZZ</name>
<protein>
    <submittedName>
        <fullName evidence="1">Uncharacterized protein</fullName>
    </submittedName>
</protein>
<dbReference type="EMBL" id="VSSQ01051621">
    <property type="protein sequence ID" value="MPN05713.1"/>
    <property type="molecule type" value="Genomic_DNA"/>
</dbReference>